<reference evidence="1" key="1">
    <citation type="submission" date="2021-09" db="EMBL/GenBank/DDBJ databases">
        <title>Genome analysis of Fictibacillus sp. KIGAM418 isolated from marine sediment.</title>
        <authorList>
            <person name="Seo M.-J."/>
            <person name="Cho E.-S."/>
            <person name="Hwang C.Y."/>
        </authorList>
    </citation>
    <scope>NUCLEOTIDE SEQUENCE</scope>
    <source>
        <strain evidence="1">KIGAM418</strain>
    </source>
</reference>
<sequence length="83" mass="9302">MNEVKKHPSLAWEKSRKQAEKADKVIALEEKRTEREEARQEEIRTEISIESEDKTPVKVIYITSGFGKIASEGAASTPICQAA</sequence>
<dbReference type="RefSeq" id="WP_248252235.1">
    <property type="nucleotide sequence ID" value="NZ_JAIWJX010000002.1"/>
</dbReference>
<protein>
    <submittedName>
        <fullName evidence="1">Uncharacterized protein</fullName>
    </submittedName>
</protein>
<dbReference type="AlphaFoldDB" id="A0A9X2BCK5"/>
<organism evidence="1 2">
    <name type="scientific">Fictibacillus marinisediminis</name>
    <dbReference type="NCBI Taxonomy" id="2878389"/>
    <lineage>
        <taxon>Bacteria</taxon>
        <taxon>Bacillati</taxon>
        <taxon>Bacillota</taxon>
        <taxon>Bacilli</taxon>
        <taxon>Bacillales</taxon>
        <taxon>Fictibacillaceae</taxon>
        <taxon>Fictibacillus</taxon>
    </lineage>
</organism>
<comment type="caution">
    <text evidence="1">The sequence shown here is derived from an EMBL/GenBank/DDBJ whole genome shotgun (WGS) entry which is preliminary data.</text>
</comment>
<dbReference type="Proteomes" id="UP001139011">
    <property type="component" value="Unassembled WGS sequence"/>
</dbReference>
<gene>
    <name evidence="1" type="ORF">LCY76_08265</name>
</gene>
<evidence type="ECO:0000313" key="1">
    <source>
        <dbReference type="EMBL" id="MCK6256586.1"/>
    </source>
</evidence>
<proteinExistence type="predicted"/>
<keyword evidence="2" id="KW-1185">Reference proteome</keyword>
<accession>A0A9X2BCK5</accession>
<dbReference type="EMBL" id="JAIWJX010000002">
    <property type="protein sequence ID" value="MCK6256586.1"/>
    <property type="molecule type" value="Genomic_DNA"/>
</dbReference>
<name>A0A9X2BCK5_9BACL</name>
<evidence type="ECO:0000313" key="2">
    <source>
        <dbReference type="Proteomes" id="UP001139011"/>
    </source>
</evidence>